<dbReference type="EMBL" id="QYZD01000025">
    <property type="protein sequence ID" value="RJG21322.1"/>
    <property type="molecule type" value="Genomic_DNA"/>
</dbReference>
<feature type="transmembrane region" description="Helical" evidence="2">
    <location>
        <begin position="293"/>
        <end position="313"/>
    </location>
</feature>
<evidence type="ECO:0000256" key="2">
    <source>
        <dbReference type="SAM" id="Phobius"/>
    </source>
</evidence>
<organism evidence="3 4">
    <name type="scientific">Paenibacillus thiaminolyticus</name>
    <name type="common">Bacillus thiaminolyticus</name>
    <dbReference type="NCBI Taxonomy" id="49283"/>
    <lineage>
        <taxon>Bacteria</taxon>
        <taxon>Bacillati</taxon>
        <taxon>Bacillota</taxon>
        <taxon>Bacilli</taxon>
        <taxon>Bacillales</taxon>
        <taxon>Paenibacillaceae</taxon>
        <taxon>Paenibacillus</taxon>
    </lineage>
</organism>
<name>A0A3A3GEX1_PANTH</name>
<feature type="compositionally biased region" description="Low complexity" evidence="1">
    <location>
        <begin position="532"/>
        <end position="548"/>
    </location>
</feature>
<dbReference type="OrthoDB" id="2534037at2"/>
<keyword evidence="2" id="KW-0812">Transmembrane</keyword>
<reference evidence="3 4" key="1">
    <citation type="submission" date="2018-09" db="EMBL/GenBank/DDBJ databases">
        <title>Paenibacillus SK2017-BO5.</title>
        <authorList>
            <person name="Piskunova J.V."/>
            <person name="Dubiley S.A."/>
            <person name="Severinov K.V."/>
        </authorList>
    </citation>
    <scope>NUCLEOTIDE SEQUENCE [LARGE SCALE GENOMIC DNA]</scope>
    <source>
        <strain evidence="3 4">BO5</strain>
    </source>
</reference>
<dbReference type="Proteomes" id="UP000266177">
    <property type="component" value="Unassembled WGS sequence"/>
</dbReference>
<gene>
    <name evidence="3" type="ORF">DQX05_21710</name>
</gene>
<comment type="caution">
    <text evidence="3">The sequence shown here is derived from an EMBL/GenBank/DDBJ whole genome shotgun (WGS) entry which is preliminary data.</text>
</comment>
<proteinExistence type="predicted"/>
<evidence type="ECO:0000313" key="4">
    <source>
        <dbReference type="Proteomes" id="UP000266177"/>
    </source>
</evidence>
<keyword evidence="2" id="KW-1133">Transmembrane helix</keyword>
<feature type="transmembrane region" description="Helical" evidence="2">
    <location>
        <begin position="39"/>
        <end position="60"/>
    </location>
</feature>
<accession>A0A3A3GEX1</accession>
<sequence length="746" mass="80660">MSKKGIIAILLIICVLLTGIIIPMDTVHAESDDDPSGDAPWYAKPIIWILDVILGVFGGIHEPAEHVYYQSCSKGDPCPDRKYGLYEYDKFDSVIRRGYVLFSVLVMLFVTISIVKTGIFMGFTPISSTMKVETSDLLVKCLLASILLGHFFTVVGTMFDFNNMIVKITYLDIKSPIDLSSYDPTVSTGRPGITKEIEMNMIAKDQTGFSKAIINIAIKGISIWWEIFYLQRFMMISILLILAPLWISMLFYPMLQSITWTAMKELWTQIIAQGLHATLFWIFYSLFDTNQMTWFQMTVVIALFIPISESVRFIFGATSGTGNKLAMLGTIAGAGAFLHMGNAIKDLGNVGSALKGGSGQSRDGLGGSSSVSSNGYQRDYATYGGSSRSVAAAQSTQGSSKLASRMRVAGGIGSAVGSAYLRTGGSFAGMGLGGFAQYGAAELGAKTGSSIGYRAGAGSVAVGQGTASWAKNTREHMNPASSAMYKHRTQDSVNGSLYSESFDTGQGNNQTSDSGSYRQSSSNSKTVPRNANNSVPNSSNSNTVPTGVSFPKAMYRGLKGGIGAHQDPSIKRQTAESVYGAIGEVVGGRGGFEIGRNYAQWRYNGAPVTPSHFSHGDRVFTVESNDTSFLATQNENGTFQRIGNFSAGNRALSNGEVVVRAFEANKTNGQPFSFQPVMQQSPTNPNMMEPAPATKWDSEGNQIIHQGNTINPHQFLDQAKHNTNHVDLKRRSAYTPPVFRKDISGF</sequence>
<evidence type="ECO:0000313" key="3">
    <source>
        <dbReference type="EMBL" id="RJG21322.1"/>
    </source>
</evidence>
<feature type="transmembrane region" description="Helical" evidence="2">
    <location>
        <begin position="233"/>
        <end position="254"/>
    </location>
</feature>
<feature type="compositionally biased region" description="Polar residues" evidence="1">
    <location>
        <begin position="495"/>
        <end position="531"/>
    </location>
</feature>
<evidence type="ECO:0000256" key="1">
    <source>
        <dbReference type="SAM" id="MobiDB-lite"/>
    </source>
</evidence>
<dbReference type="AlphaFoldDB" id="A0A3A3GEX1"/>
<dbReference type="RefSeq" id="WP_119795558.1">
    <property type="nucleotide sequence ID" value="NZ_QYZD01000025.1"/>
</dbReference>
<feature type="transmembrane region" description="Helical" evidence="2">
    <location>
        <begin position="99"/>
        <end position="125"/>
    </location>
</feature>
<feature type="transmembrane region" description="Helical" evidence="2">
    <location>
        <begin position="137"/>
        <end position="159"/>
    </location>
</feature>
<feature type="transmembrane region" description="Helical" evidence="2">
    <location>
        <begin position="266"/>
        <end position="287"/>
    </location>
</feature>
<protein>
    <submittedName>
        <fullName evidence="3">Uncharacterized protein</fullName>
    </submittedName>
</protein>
<feature type="region of interest" description="Disordered" evidence="1">
    <location>
        <begin position="495"/>
        <end position="548"/>
    </location>
</feature>
<keyword evidence="2" id="KW-0472">Membrane</keyword>